<feature type="compositionally biased region" description="Basic and acidic residues" evidence="2">
    <location>
        <begin position="692"/>
        <end position="707"/>
    </location>
</feature>
<evidence type="ECO:0000256" key="2">
    <source>
        <dbReference type="SAM" id="MobiDB-lite"/>
    </source>
</evidence>
<proteinExistence type="inferred from homology"/>
<keyword evidence="4" id="KW-1185">Reference proteome</keyword>
<gene>
    <name evidence="3" type="primary">Contig1315.g1447</name>
    <name evidence="3" type="ORF">STYLEM_18783</name>
</gene>
<dbReference type="PANTHER" id="PTHR21531">
    <property type="entry name" value="LOW-TEMPERATURE VIABILITY PROTEIN LTV1-RELATED"/>
    <property type="match status" value="1"/>
</dbReference>
<evidence type="ECO:0000256" key="1">
    <source>
        <dbReference type="ARBA" id="ARBA00009078"/>
    </source>
</evidence>
<dbReference type="GO" id="GO:0030688">
    <property type="term" value="C:preribosome, small subunit precursor"/>
    <property type="evidence" value="ECO:0007669"/>
    <property type="project" value="TreeGrafter"/>
</dbReference>
<feature type="region of interest" description="Disordered" evidence="2">
    <location>
        <begin position="443"/>
        <end position="503"/>
    </location>
</feature>
<dbReference type="InterPro" id="IPR007307">
    <property type="entry name" value="Ltv1"/>
</dbReference>
<sequence length="761" mass="88391">MRKSAQLNPTLLQKQFRLNMTQDGFNRGEKYLLEPSLEGGKSEFTLGSSNSDITVPGIEDKAVIQFKSSTGWVLYLLGKQQIIWWYLRNQGTSREQSVEYELIKGVYSLISSIADNIQYQTLDYHIRVMTTIIAKPKKTKTDRKKGVPFKMMFRNHMDPDYYDPKANDKIFVPDNLTDQQKKIIETFPERDRGIFKEGENNIVEEDPLEAVVKKMKLKKKEKYSQKQKKVKFEGDGNFAIKNEDEEDEDSEGELDDTDEEEYDEEEGEDYEDDEEEESKEPKEKIDDANNEIKKAQKFVPAEGVKFTMYDEYGLPKNDGFNYQQFIVTDDLRPSDMYIEAPPEMVEQMYKKTGYHRDVDKEVNQMTEEEKAVFNCMFDDEGEYDELEDDFLMLANEGKAAIVVVESNNEKKINDNQPEFANKGVVIVRDEEEEKLKAMREKYKKQLGIGQPKENEEDDEDYEDVDGDEEDEDDEEEKEIDEGDFDQVLENEYADDQIGEAPDAEQQDLITKEMLDEAVDEFIESQKLRDRKLYKEFKPDGAPEEPIPQLKTKAQIDAEEAETETEKAELRRKALFLGEKLQLELDERDVDFEERDCYDHSSDDEQKWDCNTILSTFTNTDNHPGVIKTTRTVKVNNKKMELHKQFKVPIEGLMAMEIDVPRETKKLKKNAKGPYEQVEEIESEGSSSGNEDQDQKDGAEGESDPKDLKKQRKLQQKQEKRDKRKLKKELKLAFKTQNTKLVKATTTEIGALKTGVSVKKIY</sequence>
<dbReference type="InParanoid" id="A0A078B7W4"/>
<evidence type="ECO:0000313" key="3">
    <source>
        <dbReference type="EMBL" id="CDW89648.1"/>
    </source>
</evidence>
<feature type="compositionally biased region" description="Acidic residues" evidence="2">
    <location>
        <begin position="243"/>
        <end position="278"/>
    </location>
</feature>
<feature type="compositionally biased region" description="Acidic residues" evidence="2">
    <location>
        <begin position="454"/>
        <end position="503"/>
    </location>
</feature>
<dbReference type="GO" id="GO:0042274">
    <property type="term" value="P:ribosomal small subunit biogenesis"/>
    <property type="evidence" value="ECO:0007669"/>
    <property type="project" value="InterPro"/>
</dbReference>
<reference evidence="3 4" key="1">
    <citation type="submission" date="2014-06" db="EMBL/GenBank/DDBJ databases">
        <authorList>
            <person name="Swart Estienne"/>
        </authorList>
    </citation>
    <scope>NUCLEOTIDE SEQUENCE [LARGE SCALE GENOMIC DNA]</scope>
    <source>
        <strain evidence="3 4">130c</strain>
    </source>
</reference>
<evidence type="ECO:0000313" key="4">
    <source>
        <dbReference type="Proteomes" id="UP000039865"/>
    </source>
</evidence>
<dbReference type="AlphaFoldDB" id="A0A078B7W4"/>
<name>A0A078B7W4_STYLE</name>
<dbReference type="PANTHER" id="PTHR21531:SF0">
    <property type="entry name" value="PROTEIN LTV1 HOMOLOG"/>
    <property type="match status" value="1"/>
</dbReference>
<dbReference type="EMBL" id="CCKQ01017751">
    <property type="protein sequence ID" value="CDW89648.1"/>
    <property type="molecule type" value="Genomic_DNA"/>
</dbReference>
<organism evidence="3 4">
    <name type="scientific">Stylonychia lemnae</name>
    <name type="common">Ciliate</name>
    <dbReference type="NCBI Taxonomy" id="5949"/>
    <lineage>
        <taxon>Eukaryota</taxon>
        <taxon>Sar</taxon>
        <taxon>Alveolata</taxon>
        <taxon>Ciliophora</taxon>
        <taxon>Intramacronucleata</taxon>
        <taxon>Spirotrichea</taxon>
        <taxon>Stichotrichia</taxon>
        <taxon>Sporadotrichida</taxon>
        <taxon>Oxytrichidae</taxon>
        <taxon>Stylonychinae</taxon>
        <taxon>Stylonychia</taxon>
    </lineage>
</organism>
<dbReference type="Proteomes" id="UP000039865">
    <property type="component" value="Unassembled WGS sequence"/>
</dbReference>
<accession>A0A078B7W4</accession>
<dbReference type="GO" id="GO:0000056">
    <property type="term" value="P:ribosomal small subunit export from nucleus"/>
    <property type="evidence" value="ECO:0007669"/>
    <property type="project" value="TreeGrafter"/>
</dbReference>
<dbReference type="GO" id="GO:0005634">
    <property type="term" value="C:nucleus"/>
    <property type="evidence" value="ECO:0007669"/>
    <property type="project" value="TreeGrafter"/>
</dbReference>
<feature type="compositionally biased region" description="Basic and acidic residues" evidence="2">
    <location>
        <begin position="279"/>
        <end position="294"/>
    </location>
</feature>
<dbReference type="OMA" id="ADDQIGE"/>
<comment type="similarity">
    <text evidence="1">Belongs to the LTV1 family.</text>
</comment>
<dbReference type="OrthoDB" id="5852896at2759"/>
<dbReference type="GO" id="GO:0005829">
    <property type="term" value="C:cytosol"/>
    <property type="evidence" value="ECO:0007669"/>
    <property type="project" value="TreeGrafter"/>
</dbReference>
<feature type="region of interest" description="Disordered" evidence="2">
    <location>
        <begin position="235"/>
        <end position="294"/>
    </location>
</feature>
<feature type="region of interest" description="Disordered" evidence="2">
    <location>
        <begin position="666"/>
        <end position="729"/>
    </location>
</feature>
<protein>
    <submittedName>
        <fullName evidence="3">Uncharacterized protein</fullName>
    </submittedName>
</protein>